<dbReference type="GO" id="GO:0016020">
    <property type="term" value="C:membrane"/>
    <property type="evidence" value="ECO:0007669"/>
    <property type="project" value="UniProtKB-SubCell"/>
</dbReference>
<feature type="transmembrane region" description="Helical" evidence="5">
    <location>
        <begin position="217"/>
        <end position="240"/>
    </location>
</feature>
<evidence type="ECO:0000256" key="5">
    <source>
        <dbReference type="SAM" id="Phobius"/>
    </source>
</evidence>
<evidence type="ECO:0000256" key="3">
    <source>
        <dbReference type="ARBA" id="ARBA00022989"/>
    </source>
</evidence>
<dbReference type="Proteomes" id="UP000887540">
    <property type="component" value="Unplaced"/>
</dbReference>
<dbReference type="GO" id="GO:0022857">
    <property type="term" value="F:transmembrane transporter activity"/>
    <property type="evidence" value="ECO:0007669"/>
    <property type="project" value="InterPro"/>
</dbReference>
<feature type="transmembrane region" description="Helical" evidence="5">
    <location>
        <begin position="158"/>
        <end position="178"/>
    </location>
</feature>
<dbReference type="Gene3D" id="1.20.1250.20">
    <property type="entry name" value="MFS general substrate transporter like domains"/>
    <property type="match status" value="1"/>
</dbReference>
<dbReference type="InterPro" id="IPR005828">
    <property type="entry name" value="MFS_sugar_transport-like"/>
</dbReference>
<feature type="transmembrane region" description="Helical" evidence="5">
    <location>
        <begin position="190"/>
        <end position="211"/>
    </location>
</feature>
<dbReference type="InterPro" id="IPR036259">
    <property type="entry name" value="MFS_trans_sf"/>
</dbReference>
<feature type="transmembrane region" description="Helical" evidence="5">
    <location>
        <begin position="280"/>
        <end position="300"/>
    </location>
</feature>
<organism evidence="6 7">
    <name type="scientific">Acrobeloides nanus</name>
    <dbReference type="NCBI Taxonomy" id="290746"/>
    <lineage>
        <taxon>Eukaryota</taxon>
        <taxon>Metazoa</taxon>
        <taxon>Ecdysozoa</taxon>
        <taxon>Nematoda</taxon>
        <taxon>Chromadorea</taxon>
        <taxon>Rhabditida</taxon>
        <taxon>Tylenchina</taxon>
        <taxon>Cephalobomorpha</taxon>
        <taxon>Cephaloboidea</taxon>
        <taxon>Cephalobidae</taxon>
        <taxon>Acrobeloides</taxon>
    </lineage>
</organism>
<comment type="subcellular location">
    <subcellularLocation>
        <location evidence="1">Membrane</location>
        <topology evidence="1">Multi-pass membrane protein</topology>
    </subcellularLocation>
</comment>
<dbReference type="WBParaSite" id="ACRNAN_scaffold1767.g32910.t1">
    <property type="protein sequence ID" value="ACRNAN_scaffold1767.g32910.t1"/>
    <property type="gene ID" value="ACRNAN_scaffold1767.g32910"/>
</dbReference>
<feature type="transmembrane region" description="Helical" evidence="5">
    <location>
        <begin position="252"/>
        <end position="274"/>
    </location>
</feature>
<evidence type="ECO:0000313" key="6">
    <source>
        <dbReference type="Proteomes" id="UP000887540"/>
    </source>
</evidence>
<dbReference type="Pfam" id="PF00083">
    <property type="entry name" value="Sugar_tr"/>
    <property type="match status" value="1"/>
</dbReference>
<feature type="transmembrane region" description="Helical" evidence="5">
    <location>
        <begin position="52"/>
        <end position="71"/>
    </location>
</feature>
<proteinExistence type="predicted"/>
<protein>
    <submittedName>
        <fullName evidence="7">Major facilitator superfamily (MFS) profile domain-containing protein</fullName>
    </submittedName>
</protein>
<evidence type="ECO:0000256" key="2">
    <source>
        <dbReference type="ARBA" id="ARBA00022692"/>
    </source>
</evidence>
<evidence type="ECO:0000256" key="1">
    <source>
        <dbReference type="ARBA" id="ARBA00004141"/>
    </source>
</evidence>
<feature type="transmembrane region" description="Helical" evidence="5">
    <location>
        <begin position="125"/>
        <end position="146"/>
    </location>
</feature>
<accession>A0A914D3S0</accession>
<dbReference type="AlphaFoldDB" id="A0A914D3S0"/>
<dbReference type="SUPFAM" id="SSF103473">
    <property type="entry name" value="MFS general substrate transporter"/>
    <property type="match status" value="1"/>
</dbReference>
<keyword evidence="4 5" id="KW-0472">Membrane</keyword>
<dbReference type="PANTHER" id="PTHR24064">
    <property type="entry name" value="SOLUTE CARRIER FAMILY 22 MEMBER"/>
    <property type="match status" value="1"/>
</dbReference>
<reference evidence="7" key="1">
    <citation type="submission" date="2022-11" db="UniProtKB">
        <authorList>
            <consortium name="WormBaseParasite"/>
        </authorList>
    </citation>
    <scope>IDENTIFICATION</scope>
</reference>
<evidence type="ECO:0000313" key="7">
    <source>
        <dbReference type="WBParaSite" id="ACRNAN_scaffold1767.g32910.t1"/>
    </source>
</evidence>
<keyword evidence="2 5" id="KW-0812">Transmembrane</keyword>
<sequence length="328" mass="36933">MSVGGTLVVIFTYCIELVLPEQRLSLQVYANWGTARVILTLVCYFFPDWRHASFVCCLTSLPALLIIIFVYPESPMWLLTKENIEEFKKSQHRIQKISGEDLVELPQIEKQEKVTLKTLWSSSRVLIVFLTLCFSWFTVSVSNFALDLYSPSIIGDFFTNQFAFALILMASKFVMGVIDQAIPQFDRRMLHNYNQLIAAICFGVVAVLLVFNYENIFVLILSIIGLFTVEYTWDACYLVTVESMPTGIRSTALGICSTIARVGMMTAPLLVTLSSFWKPTVYTAMAIFGFVNVVSAWYFLPETKGVDLAEVNLEKSAKISPSESSISV</sequence>
<name>A0A914D3S0_9BILA</name>
<evidence type="ECO:0000256" key="4">
    <source>
        <dbReference type="ARBA" id="ARBA00023136"/>
    </source>
</evidence>
<keyword evidence="6" id="KW-1185">Reference proteome</keyword>
<keyword evidence="3 5" id="KW-1133">Transmembrane helix</keyword>